<comment type="caution">
    <text evidence="1">The sequence shown here is derived from an EMBL/GenBank/DDBJ whole genome shotgun (WGS) entry which is preliminary data.</text>
</comment>
<dbReference type="EMBL" id="CAJVQC010129494">
    <property type="protein sequence ID" value="CAG8841201.1"/>
    <property type="molecule type" value="Genomic_DNA"/>
</dbReference>
<keyword evidence="2" id="KW-1185">Reference proteome</keyword>
<evidence type="ECO:0000313" key="1">
    <source>
        <dbReference type="EMBL" id="CAG8841201.1"/>
    </source>
</evidence>
<sequence length="141" mass="15975">MTNKAYNSPNEVSEKNQNEASDTSDVEQETWVNKAGQENKGSKASEANKGSESSFEALSHNREKANNLDVILVKVKDSLNIAMETDKVMRKRTIYCRHSGQYKAKNLENPGTSVRQDCQWYINLSRPFKQNPNSLVYITTL</sequence>
<gene>
    <name evidence="1" type="ORF">RPERSI_LOCUS31768</name>
</gene>
<feature type="non-terminal residue" evidence="1">
    <location>
        <position position="141"/>
    </location>
</feature>
<evidence type="ECO:0000313" key="2">
    <source>
        <dbReference type="Proteomes" id="UP000789920"/>
    </source>
</evidence>
<name>A0ACA9SIV0_9GLOM</name>
<reference evidence="1" key="1">
    <citation type="submission" date="2021-06" db="EMBL/GenBank/DDBJ databases">
        <authorList>
            <person name="Kallberg Y."/>
            <person name="Tangrot J."/>
            <person name="Rosling A."/>
        </authorList>
    </citation>
    <scope>NUCLEOTIDE SEQUENCE</scope>
    <source>
        <strain evidence="1">MA461A</strain>
    </source>
</reference>
<accession>A0ACA9SIV0</accession>
<organism evidence="1 2">
    <name type="scientific">Racocetra persica</name>
    <dbReference type="NCBI Taxonomy" id="160502"/>
    <lineage>
        <taxon>Eukaryota</taxon>
        <taxon>Fungi</taxon>
        <taxon>Fungi incertae sedis</taxon>
        <taxon>Mucoromycota</taxon>
        <taxon>Glomeromycotina</taxon>
        <taxon>Glomeromycetes</taxon>
        <taxon>Diversisporales</taxon>
        <taxon>Gigasporaceae</taxon>
        <taxon>Racocetra</taxon>
    </lineage>
</organism>
<dbReference type="Proteomes" id="UP000789920">
    <property type="component" value="Unassembled WGS sequence"/>
</dbReference>
<proteinExistence type="predicted"/>
<protein>
    <submittedName>
        <fullName evidence="1">31906_t:CDS:1</fullName>
    </submittedName>
</protein>